<dbReference type="STRING" id="1794912.AXX12_14070"/>
<protein>
    <recommendedName>
        <fullName evidence="3">AraC family transcriptional regulator</fullName>
    </recommendedName>
</protein>
<dbReference type="AlphaFoldDB" id="A0A154BN54"/>
<organism evidence="1 2">
    <name type="scientific">Anaerosporomusa subterranea</name>
    <dbReference type="NCBI Taxonomy" id="1794912"/>
    <lineage>
        <taxon>Bacteria</taxon>
        <taxon>Bacillati</taxon>
        <taxon>Bacillota</taxon>
        <taxon>Negativicutes</taxon>
        <taxon>Acetonemataceae</taxon>
        <taxon>Anaerosporomusa</taxon>
    </lineage>
</organism>
<keyword evidence="2" id="KW-1185">Reference proteome</keyword>
<dbReference type="RefSeq" id="WP_066244925.1">
    <property type="nucleotide sequence ID" value="NZ_LSGP01000025.1"/>
</dbReference>
<evidence type="ECO:0008006" key="3">
    <source>
        <dbReference type="Google" id="ProtNLM"/>
    </source>
</evidence>
<dbReference type="OrthoDB" id="9801721at2"/>
<proteinExistence type="predicted"/>
<reference evidence="1 2" key="1">
    <citation type="submission" date="2016-02" db="EMBL/GenBank/DDBJ databases">
        <title>Anaerosporomusa subterraneum gen. nov., sp. nov., a spore-forming obligate anaerobe isolated from saprolite.</title>
        <authorList>
            <person name="Choi J.K."/>
            <person name="Shah M."/>
            <person name="Yee N."/>
        </authorList>
    </citation>
    <scope>NUCLEOTIDE SEQUENCE [LARGE SCALE GENOMIC DNA]</scope>
    <source>
        <strain evidence="1 2">RU4</strain>
    </source>
</reference>
<name>A0A154BN54_ANASB</name>
<sequence length="228" mass="26813">MVLNIANGTALKEYLTDKYANDEKIISFNESMITGKSSETVFNDEFFRVRAKSLGINYDQYLQITVAELDELLNKAHSKIVLWFDEDMFCQINLLTLYAYLDSTHFDGEVRLNIIPQNFYQYNVGDIVIKSYELNVKGYYSIYKDVMIRNVFTKNKFPVLEEMQKGIRLYENYISDNSEIRAAIKKMVQNNQSKLYIIKEIIEKYSNYGIGDYNIELLYNKETLRDSE</sequence>
<gene>
    <name evidence="1" type="ORF">AXX12_14070</name>
</gene>
<accession>A0A154BN54</accession>
<evidence type="ECO:0000313" key="1">
    <source>
        <dbReference type="EMBL" id="KYZ75280.1"/>
    </source>
</evidence>
<comment type="caution">
    <text evidence="1">The sequence shown here is derived from an EMBL/GenBank/DDBJ whole genome shotgun (WGS) entry which is preliminary data.</text>
</comment>
<evidence type="ECO:0000313" key="2">
    <source>
        <dbReference type="Proteomes" id="UP000076268"/>
    </source>
</evidence>
<dbReference type="Proteomes" id="UP000076268">
    <property type="component" value="Unassembled WGS sequence"/>
</dbReference>
<dbReference type="EMBL" id="LSGP01000025">
    <property type="protein sequence ID" value="KYZ75280.1"/>
    <property type="molecule type" value="Genomic_DNA"/>
</dbReference>